<proteinExistence type="predicted"/>
<name>A0AAJ7FEN5_CEPCN</name>
<keyword evidence="3" id="KW-1185">Reference proteome</keyword>
<evidence type="ECO:0000313" key="4">
    <source>
        <dbReference type="RefSeq" id="XP_015588038.1"/>
    </source>
</evidence>
<feature type="compositionally biased region" description="Low complexity" evidence="2">
    <location>
        <begin position="15"/>
        <end position="26"/>
    </location>
</feature>
<gene>
    <name evidence="4" type="primary">LOC107264361</name>
</gene>
<evidence type="ECO:0000256" key="1">
    <source>
        <dbReference type="SAM" id="Coils"/>
    </source>
</evidence>
<dbReference type="Proteomes" id="UP000694920">
    <property type="component" value="Unplaced"/>
</dbReference>
<feature type="compositionally biased region" description="Pro residues" evidence="2">
    <location>
        <begin position="666"/>
        <end position="676"/>
    </location>
</feature>
<feature type="region of interest" description="Disordered" evidence="2">
    <location>
        <begin position="1"/>
        <end position="50"/>
    </location>
</feature>
<organism evidence="3 4">
    <name type="scientific">Cephus cinctus</name>
    <name type="common">Wheat stem sawfly</name>
    <dbReference type="NCBI Taxonomy" id="211228"/>
    <lineage>
        <taxon>Eukaryota</taxon>
        <taxon>Metazoa</taxon>
        <taxon>Ecdysozoa</taxon>
        <taxon>Arthropoda</taxon>
        <taxon>Hexapoda</taxon>
        <taxon>Insecta</taxon>
        <taxon>Pterygota</taxon>
        <taxon>Neoptera</taxon>
        <taxon>Endopterygota</taxon>
        <taxon>Hymenoptera</taxon>
        <taxon>Cephoidea</taxon>
        <taxon>Cephidae</taxon>
        <taxon>Cephus</taxon>
    </lineage>
</organism>
<feature type="compositionally biased region" description="Basic and acidic residues" evidence="2">
    <location>
        <begin position="627"/>
        <end position="636"/>
    </location>
</feature>
<dbReference type="KEGG" id="ccin:107264361"/>
<feature type="compositionally biased region" description="Basic residues" evidence="2">
    <location>
        <begin position="31"/>
        <end position="43"/>
    </location>
</feature>
<dbReference type="RefSeq" id="XP_015588038.1">
    <property type="nucleotide sequence ID" value="XM_015732552.2"/>
</dbReference>
<accession>A0AAJ7FEN5</accession>
<feature type="region of interest" description="Disordered" evidence="2">
    <location>
        <begin position="599"/>
        <end position="703"/>
    </location>
</feature>
<sequence>MGEGRRDRSSKRQRSSFGIGKSSSDSDLPRGKSKGRNRGKSRNKIKEKWHLPENLTVDQLARHRRRRVQNHPKDNLALCKPEDVIKNLITEYQKSFRAKNIESLQDNSQPIGCAHPEDLLHLEGLFENTVSSYYQDFPEYKDIEIPVRSKGPASNLQIADGEKAMETETESSRFIPYSNLANARPPLMRRGTSLRHEGDFCTNTEYSCYVPHEGHRRAELARRPTSLKMEGDMDTMTEKCEKFIEWLNVSRPELMRIPTHLKLEGEFETLTENHDKYVPFVGARRPELLRQGANIRMEGESRYAPEYKDVFREHDVRERQLPRKPETHLKPGGDFHRVTETSEMFVDPRVKEMRLMAELEKDIAAEEQKKQEGEAKRKKKEDEMKVLVSKLEDLKSPPLEVPEYRDAYKDFPRERPRLIKPEDEIGRADGSKLSPLSTHSKFSSKIDMDPEYKSKYIDFSKERPIYRKPPMALRPGLASSRSSASFDRAAHRVDNEHTSEVRSQYVSYGQIPRTESVKMPANLRLEGSLDLQPEYRNAYCTKQEAASYDAPRMHRGRDRSLSASRKRDNYWISNNNGNQFGAINATQDQDAFQVLNTKVHEGSVVGKPPTGTRRGSKSSKTQVQRSSHLDTADRPGVRNRSPSPTYRLHVCNVDDEPRGFGRRQPSPGPIVRPPSPHGLTNPSKEDFQRVYSPSFGRNPEQNVDGQSFVVLDNAAPNNSAMSYINEARRRRTDRNCNVDSQNPMPRGRPRNRSPPNWMPPWYDNANTI</sequence>
<keyword evidence="1" id="KW-0175">Coiled coil</keyword>
<evidence type="ECO:0000256" key="2">
    <source>
        <dbReference type="SAM" id="MobiDB-lite"/>
    </source>
</evidence>
<protein>
    <submittedName>
        <fullName evidence="4">Uncharacterized protein LOC107264361</fullName>
    </submittedName>
</protein>
<dbReference type="AlphaFoldDB" id="A0AAJ7FEN5"/>
<feature type="region of interest" description="Disordered" evidence="2">
    <location>
        <begin position="729"/>
        <end position="768"/>
    </location>
</feature>
<reference evidence="4" key="1">
    <citation type="submission" date="2025-08" db="UniProtKB">
        <authorList>
            <consortium name="RefSeq"/>
        </authorList>
    </citation>
    <scope>IDENTIFICATION</scope>
</reference>
<feature type="coiled-coil region" evidence="1">
    <location>
        <begin position="349"/>
        <end position="383"/>
    </location>
</feature>
<evidence type="ECO:0000313" key="3">
    <source>
        <dbReference type="Proteomes" id="UP000694920"/>
    </source>
</evidence>
<dbReference type="GeneID" id="107264361"/>